<proteinExistence type="predicted"/>
<name>A0AAD8A3T9_DIPPU</name>
<dbReference type="SMART" id="SM00317">
    <property type="entry name" value="SET"/>
    <property type="match status" value="1"/>
</dbReference>
<evidence type="ECO:0000256" key="7">
    <source>
        <dbReference type="ARBA" id="ARBA00022833"/>
    </source>
</evidence>
<dbReference type="EMBL" id="JASPKZ010003862">
    <property type="protein sequence ID" value="KAJ9591615.1"/>
    <property type="molecule type" value="Genomic_DNA"/>
</dbReference>
<comment type="subcellular location">
    <subcellularLocation>
        <location evidence="1">Chromosome</location>
    </subcellularLocation>
</comment>
<dbReference type="AlphaFoldDB" id="A0AAD8A3T9"/>
<keyword evidence="12" id="KW-1185">Reference proteome</keyword>
<evidence type="ECO:0000259" key="10">
    <source>
        <dbReference type="PROSITE" id="PS50868"/>
    </source>
</evidence>
<dbReference type="GO" id="GO:0008270">
    <property type="term" value="F:zinc ion binding"/>
    <property type="evidence" value="ECO:0007669"/>
    <property type="project" value="InterPro"/>
</dbReference>
<keyword evidence="5" id="KW-0949">S-adenosyl-L-methionine</keyword>
<dbReference type="GO" id="GO:0042054">
    <property type="term" value="F:histone methyltransferase activity"/>
    <property type="evidence" value="ECO:0007669"/>
    <property type="project" value="InterPro"/>
</dbReference>
<evidence type="ECO:0000256" key="6">
    <source>
        <dbReference type="ARBA" id="ARBA00022723"/>
    </source>
</evidence>
<dbReference type="GO" id="GO:0008757">
    <property type="term" value="F:S-adenosylmethionine-dependent methyltransferase activity"/>
    <property type="evidence" value="ECO:0007669"/>
    <property type="project" value="UniProtKB-ARBA"/>
</dbReference>
<dbReference type="InterPro" id="IPR003616">
    <property type="entry name" value="Post-SET_dom"/>
</dbReference>
<dbReference type="Gene3D" id="2.170.270.10">
    <property type="entry name" value="SET domain"/>
    <property type="match status" value="1"/>
</dbReference>
<evidence type="ECO:0000256" key="2">
    <source>
        <dbReference type="ARBA" id="ARBA00022454"/>
    </source>
</evidence>
<evidence type="ECO:0000259" key="8">
    <source>
        <dbReference type="PROSITE" id="PS50280"/>
    </source>
</evidence>
<feature type="domain" description="Pre-SET" evidence="9">
    <location>
        <begin position="51"/>
        <end position="112"/>
    </location>
</feature>
<dbReference type="InterPro" id="IPR050973">
    <property type="entry name" value="H3K9_Histone-Lys_N-MTase"/>
</dbReference>
<organism evidence="11 12">
    <name type="scientific">Diploptera punctata</name>
    <name type="common">Pacific beetle cockroach</name>
    <dbReference type="NCBI Taxonomy" id="6984"/>
    <lineage>
        <taxon>Eukaryota</taxon>
        <taxon>Metazoa</taxon>
        <taxon>Ecdysozoa</taxon>
        <taxon>Arthropoda</taxon>
        <taxon>Hexapoda</taxon>
        <taxon>Insecta</taxon>
        <taxon>Pterygota</taxon>
        <taxon>Neoptera</taxon>
        <taxon>Polyneoptera</taxon>
        <taxon>Dictyoptera</taxon>
        <taxon>Blattodea</taxon>
        <taxon>Blaberoidea</taxon>
        <taxon>Blaberidae</taxon>
        <taxon>Diplopterinae</taxon>
        <taxon>Diploptera</taxon>
    </lineage>
</organism>
<evidence type="ECO:0008006" key="13">
    <source>
        <dbReference type="Google" id="ProtNLM"/>
    </source>
</evidence>
<evidence type="ECO:0000256" key="1">
    <source>
        <dbReference type="ARBA" id="ARBA00004286"/>
    </source>
</evidence>
<dbReference type="CDD" id="cd10544">
    <property type="entry name" value="SET_SETMAR"/>
    <property type="match status" value="1"/>
</dbReference>
<evidence type="ECO:0000313" key="11">
    <source>
        <dbReference type="EMBL" id="KAJ9591615.1"/>
    </source>
</evidence>
<reference evidence="11" key="1">
    <citation type="journal article" date="2023" name="IScience">
        <title>Live-bearing cockroach genome reveals convergent evolutionary mechanisms linked to viviparity in insects and beyond.</title>
        <authorList>
            <person name="Fouks B."/>
            <person name="Harrison M.C."/>
            <person name="Mikhailova A.A."/>
            <person name="Marchal E."/>
            <person name="English S."/>
            <person name="Carruthers M."/>
            <person name="Jennings E.C."/>
            <person name="Chiamaka E.L."/>
            <person name="Frigard R.A."/>
            <person name="Pippel M."/>
            <person name="Attardo G.M."/>
            <person name="Benoit J.B."/>
            <person name="Bornberg-Bauer E."/>
            <person name="Tobe S.S."/>
        </authorList>
    </citation>
    <scope>NUCLEOTIDE SEQUENCE</scope>
    <source>
        <strain evidence="11">Stay&amp;Tobe</strain>
    </source>
</reference>
<dbReference type="PROSITE" id="PS50867">
    <property type="entry name" value="PRE_SET"/>
    <property type="match status" value="1"/>
</dbReference>
<dbReference type="PANTHER" id="PTHR46223">
    <property type="entry name" value="HISTONE-LYSINE N-METHYLTRANSFERASE SUV39H"/>
    <property type="match status" value="1"/>
</dbReference>
<evidence type="ECO:0000256" key="4">
    <source>
        <dbReference type="ARBA" id="ARBA00022679"/>
    </source>
</evidence>
<feature type="domain" description="SET" evidence="8">
    <location>
        <begin position="115"/>
        <end position="239"/>
    </location>
</feature>
<dbReference type="PROSITE" id="PS50280">
    <property type="entry name" value="SET"/>
    <property type="match status" value="1"/>
</dbReference>
<keyword evidence="7" id="KW-0862">Zinc</keyword>
<dbReference type="GO" id="GO:0032259">
    <property type="term" value="P:methylation"/>
    <property type="evidence" value="ECO:0007669"/>
    <property type="project" value="UniProtKB-KW"/>
</dbReference>
<dbReference type="InterPro" id="IPR007728">
    <property type="entry name" value="Pre-SET_dom"/>
</dbReference>
<accession>A0AAD8A3T9</accession>
<evidence type="ECO:0000259" key="9">
    <source>
        <dbReference type="PROSITE" id="PS50867"/>
    </source>
</evidence>
<dbReference type="GO" id="GO:0008170">
    <property type="term" value="F:N-methyltransferase activity"/>
    <property type="evidence" value="ECO:0007669"/>
    <property type="project" value="UniProtKB-ARBA"/>
</dbReference>
<gene>
    <name evidence="11" type="ORF">L9F63_001829</name>
</gene>
<sequence length="274" mass="30495">MFENINMDMSDFDDCLMIDNYQHISPAIMYTAVNIPGPGANLEDFNTQFKKGCDCKTKCTIDVCPCVKKYNINYDEDGKLLESKFNGPVVECNSLCGCAEKGRCGNRIVQFGPRENLIIFDTGELKGFGLKSESEISKGEFICEYAGEIVSLEKAYQRSEVNSDGMNYILILNEYLSEGNVLKTCVDPTVIGNIGRYINHSCQPNSTIIPVRTNNLVPKLCIFALRVIRANEEISFDYGGGDNNSTNLKSDKRKSCSCGSSNCKKVLPYDETIF</sequence>
<dbReference type="InterPro" id="IPR046341">
    <property type="entry name" value="SET_dom_sf"/>
</dbReference>
<evidence type="ECO:0000256" key="5">
    <source>
        <dbReference type="ARBA" id="ARBA00022691"/>
    </source>
</evidence>
<protein>
    <recommendedName>
        <fullName evidence="13">Histone-lysine N-methyltransferase SETMAR</fullName>
    </recommendedName>
</protein>
<dbReference type="SUPFAM" id="SSF82199">
    <property type="entry name" value="SET domain"/>
    <property type="match status" value="1"/>
</dbReference>
<evidence type="ECO:0000256" key="3">
    <source>
        <dbReference type="ARBA" id="ARBA00022603"/>
    </source>
</evidence>
<dbReference type="Pfam" id="PF00856">
    <property type="entry name" value="SET"/>
    <property type="match status" value="1"/>
</dbReference>
<dbReference type="GO" id="GO:0005694">
    <property type="term" value="C:chromosome"/>
    <property type="evidence" value="ECO:0007669"/>
    <property type="project" value="UniProtKB-SubCell"/>
</dbReference>
<dbReference type="Proteomes" id="UP001233999">
    <property type="component" value="Unassembled WGS sequence"/>
</dbReference>
<keyword evidence="6" id="KW-0479">Metal-binding</keyword>
<comment type="caution">
    <text evidence="11">The sequence shown here is derived from an EMBL/GenBank/DDBJ whole genome shotgun (WGS) entry which is preliminary data.</text>
</comment>
<dbReference type="Pfam" id="PF05033">
    <property type="entry name" value="Pre-SET"/>
    <property type="match status" value="1"/>
</dbReference>
<evidence type="ECO:0000313" key="12">
    <source>
        <dbReference type="Proteomes" id="UP001233999"/>
    </source>
</evidence>
<dbReference type="PANTHER" id="PTHR46223:SF3">
    <property type="entry name" value="HISTONE-LYSINE N-METHYLTRANSFERASE SET-23"/>
    <property type="match status" value="1"/>
</dbReference>
<dbReference type="InterPro" id="IPR001214">
    <property type="entry name" value="SET_dom"/>
</dbReference>
<reference evidence="11" key="2">
    <citation type="submission" date="2023-05" db="EMBL/GenBank/DDBJ databases">
        <authorList>
            <person name="Fouks B."/>
        </authorList>
    </citation>
    <scope>NUCLEOTIDE SEQUENCE</scope>
    <source>
        <strain evidence="11">Stay&amp;Tobe</strain>
        <tissue evidence="11">Testes</tissue>
    </source>
</reference>
<keyword evidence="2" id="KW-0158">Chromosome</keyword>
<keyword evidence="3" id="KW-0489">Methyltransferase</keyword>
<dbReference type="GO" id="GO:0005634">
    <property type="term" value="C:nucleus"/>
    <property type="evidence" value="ECO:0007669"/>
    <property type="project" value="InterPro"/>
</dbReference>
<feature type="domain" description="Post-SET" evidence="10">
    <location>
        <begin position="252"/>
        <end position="268"/>
    </location>
</feature>
<dbReference type="PROSITE" id="PS50868">
    <property type="entry name" value="POST_SET"/>
    <property type="match status" value="1"/>
</dbReference>
<keyword evidence="4" id="KW-0808">Transferase</keyword>